<evidence type="ECO:0000256" key="4">
    <source>
        <dbReference type="PROSITE-ProRule" id="PRU00433"/>
    </source>
</evidence>
<dbReference type="EMBL" id="JAENGP010000013">
    <property type="protein sequence ID" value="MBK1781865.1"/>
    <property type="molecule type" value="Genomic_DNA"/>
</dbReference>
<keyword evidence="3 4" id="KW-0408">Iron</keyword>
<feature type="signal peptide" evidence="5">
    <location>
        <begin position="1"/>
        <end position="22"/>
    </location>
</feature>
<evidence type="ECO:0000313" key="8">
    <source>
        <dbReference type="Proteomes" id="UP000635316"/>
    </source>
</evidence>
<evidence type="ECO:0000313" key="7">
    <source>
        <dbReference type="EMBL" id="MBK1781865.1"/>
    </source>
</evidence>
<feature type="domain" description="Cytochrome c" evidence="6">
    <location>
        <begin position="328"/>
        <end position="450"/>
    </location>
</feature>
<evidence type="ECO:0000256" key="2">
    <source>
        <dbReference type="ARBA" id="ARBA00022723"/>
    </source>
</evidence>
<evidence type="ECO:0000256" key="1">
    <source>
        <dbReference type="ARBA" id="ARBA00022617"/>
    </source>
</evidence>
<evidence type="ECO:0000256" key="5">
    <source>
        <dbReference type="SAM" id="SignalP"/>
    </source>
</evidence>
<keyword evidence="5" id="KW-0732">Signal</keyword>
<name>A0ABS1EF14_9BURK</name>
<reference evidence="7 8" key="1">
    <citation type="submission" date="2020-12" db="EMBL/GenBank/DDBJ databases">
        <authorList>
            <person name="Lu T."/>
            <person name="Wang Q."/>
            <person name="Han X."/>
        </authorList>
    </citation>
    <scope>NUCLEOTIDE SEQUENCE [LARGE SCALE GENOMIC DNA]</scope>
    <source>
        <strain evidence="7 8">WQ 585</strain>
    </source>
</reference>
<dbReference type="InterPro" id="IPR010538">
    <property type="entry name" value="DHOR"/>
</dbReference>
<sequence>MAVQIKGLVLLMACVLAGGSHAGALSGMATAVSATQAELSSEEEQDRLLIGRSFFTVPWVAAPSATTARDGLGPLFNSNTCASCHQAKVAGHLLNDKHEQSRALVVKLSQPQKHALRDKTTITVPDPVYGSQIAINGVSGVLYEATPGLDMQVKTVVFPDGTEVGLSWPVPYLKRLNYGPLSPDTRLSLRLAPMLNGTGLIEQIPEQAILAGADPNDQNRDGISGKANWVYDPLLQAFKLGRFGHKASQASVMMQTADAAAHDMGLTNPYFPEELCGSTQAACLQAPAGRPSARGETLDLPMHRLEAISFYVNHLNGSPKRRSDVLPQALAAGKALFQAVGCVQCHRPSFKTQKGQTIYPYSDFLLHDLGPALADARPEFDAQPNEWRTAPLWGSAEKVRQGWRFLHDGRAANHLEAILWHDAEAAASRQAFMQLNATEREQLIQFLESL</sequence>
<keyword evidence="8" id="KW-1185">Reference proteome</keyword>
<dbReference type="PANTHER" id="PTHR30600:SF4">
    <property type="entry name" value="CYTOCHROME C DOMAIN-CONTAINING PROTEIN"/>
    <property type="match status" value="1"/>
</dbReference>
<keyword evidence="1 4" id="KW-0349">Heme</keyword>
<accession>A0ABS1EF14</accession>
<dbReference type="Proteomes" id="UP000635316">
    <property type="component" value="Unassembled WGS sequence"/>
</dbReference>
<gene>
    <name evidence="7" type="ORF">JHL22_11605</name>
</gene>
<dbReference type="SUPFAM" id="SSF46626">
    <property type="entry name" value="Cytochrome c"/>
    <property type="match status" value="1"/>
</dbReference>
<dbReference type="InterPro" id="IPR009056">
    <property type="entry name" value="Cyt_c-like_dom"/>
</dbReference>
<keyword evidence="2 4" id="KW-0479">Metal-binding</keyword>
<dbReference type="PROSITE" id="PS51007">
    <property type="entry name" value="CYTC"/>
    <property type="match status" value="1"/>
</dbReference>
<protein>
    <submittedName>
        <fullName evidence="7">C-type cytochrome</fullName>
    </submittedName>
</protein>
<proteinExistence type="predicted"/>
<comment type="caution">
    <text evidence="7">The sequence shown here is derived from an EMBL/GenBank/DDBJ whole genome shotgun (WGS) entry which is preliminary data.</text>
</comment>
<organism evidence="7 8">
    <name type="scientific">Advenella mandrilli</name>
    <dbReference type="NCBI Taxonomy" id="2800330"/>
    <lineage>
        <taxon>Bacteria</taxon>
        <taxon>Pseudomonadati</taxon>
        <taxon>Pseudomonadota</taxon>
        <taxon>Betaproteobacteria</taxon>
        <taxon>Burkholderiales</taxon>
        <taxon>Alcaligenaceae</taxon>
    </lineage>
</organism>
<dbReference type="Pfam" id="PF06537">
    <property type="entry name" value="DHOR"/>
    <property type="match status" value="1"/>
</dbReference>
<dbReference type="PANTHER" id="PTHR30600">
    <property type="entry name" value="CYTOCHROME C PEROXIDASE-RELATED"/>
    <property type="match status" value="1"/>
</dbReference>
<dbReference type="PIRSF" id="PIRSF028099">
    <property type="entry name" value="DUF1111"/>
    <property type="match status" value="1"/>
</dbReference>
<dbReference type="Gene3D" id="1.10.760.10">
    <property type="entry name" value="Cytochrome c-like domain"/>
    <property type="match status" value="1"/>
</dbReference>
<evidence type="ECO:0000256" key="3">
    <source>
        <dbReference type="ARBA" id="ARBA00023004"/>
    </source>
</evidence>
<feature type="chain" id="PRO_5047171363" evidence="5">
    <location>
        <begin position="23"/>
        <end position="450"/>
    </location>
</feature>
<dbReference type="InterPro" id="IPR036909">
    <property type="entry name" value="Cyt_c-like_dom_sf"/>
</dbReference>
<dbReference type="RefSeq" id="WP_200237568.1">
    <property type="nucleotide sequence ID" value="NZ_JAENGP010000013.1"/>
</dbReference>
<evidence type="ECO:0000259" key="6">
    <source>
        <dbReference type="PROSITE" id="PS51007"/>
    </source>
</evidence>
<dbReference type="InterPro" id="IPR051395">
    <property type="entry name" value="Cytochrome_c_Peroxidase/MauG"/>
</dbReference>